<dbReference type="EMBL" id="SCWB01000020">
    <property type="protein sequence ID" value="TDM05317.1"/>
    <property type="molecule type" value="Genomic_DNA"/>
</dbReference>
<dbReference type="RefSeq" id="WP_133444540.1">
    <property type="nucleotide sequence ID" value="NZ_SCWB01000020.1"/>
</dbReference>
<evidence type="ECO:0000256" key="1">
    <source>
        <dbReference type="ARBA" id="ARBA00010458"/>
    </source>
</evidence>
<dbReference type="Proteomes" id="UP000294802">
    <property type="component" value="Unassembled WGS sequence"/>
</dbReference>
<dbReference type="AlphaFoldDB" id="A0A4R6BSZ1"/>
<comment type="similarity">
    <text evidence="1">Belongs to the acyl coenzyme A hydrolase family.</text>
</comment>
<keyword evidence="2 3" id="KW-0378">Hydrolase</keyword>
<dbReference type="SUPFAM" id="SSF54637">
    <property type="entry name" value="Thioesterase/thiol ester dehydrase-isomerase"/>
    <property type="match status" value="1"/>
</dbReference>
<dbReference type="Gene3D" id="3.10.129.10">
    <property type="entry name" value="Hotdog Thioesterase"/>
    <property type="match status" value="1"/>
</dbReference>
<dbReference type="CDD" id="cd03442">
    <property type="entry name" value="BFIT_BACH"/>
    <property type="match status" value="1"/>
</dbReference>
<dbReference type="InterPro" id="IPR006683">
    <property type="entry name" value="Thioestr_dom"/>
</dbReference>
<dbReference type="PANTHER" id="PTHR11049:SF24">
    <property type="entry name" value="CYTOSOLIC ACYL COENZYME A THIOESTER HYDROLASE"/>
    <property type="match status" value="1"/>
</dbReference>
<dbReference type="InterPro" id="IPR033120">
    <property type="entry name" value="HOTDOG_ACOT"/>
</dbReference>
<dbReference type="InterPro" id="IPR040170">
    <property type="entry name" value="Cytosol_ACT"/>
</dbReference>
<dbReference type="PANTHER" id="PTHR11049">
    <property type="entry name" value="ACYL COENZYME A THIOESTER HYDROLASE"/>
    <property type="match status" value="1"/>
</dbReference>
<reference evidence="5 6" key="1">
    <citation type="submission" date="2019-01" db="EMBL/GenBank/DDBJ databases">
        <title>Draft genome sequences of the type strains of six Macrococcus species.</title>
        <authorList>
            <person name="Mazhar S."/>
            <person name="Altermann E."/>
            <person name="Hill C."/>
            <person name="Mcauliffe O."/>
        </authorList>
    </citation>
    <scope>NUCLEOTIDE SEQUENCE [LARGE SCALE GENOMIC DNA]</scope>
    <source>
        <strain evidence="5 6">CCM4815</strain>
    </source>
</reference>
<evidence type="ECO:0000256" key="2">
    <source>
        <dbReference type="ARBA" id="ARBA00022801"/>
    </source>
</evidence>
<dbReference type="GO" id="GO:0052816">
    <property type="term" value="F:long-chain fatty acyl-CoA hydrolase activity"/>
    <property type="evidence" value="ECO:0007669"/>
    <property type="project" value="TreeGrafter"/>
</dbReference>
<dbReference type="OrthoDB" id="9791628at2"/>
<feature type="domain" description="HotDog ACOT-type" evidence="4">
    <location>
        <begin position="10"/>
        <end position="122"/>
    </location>
</feature>
<protein>
    <submittedName>
        <fullName evidence="5">Acyl-CoA thioesterase</fullName>
    </submittedName>
</protein>
<comment type="caution">
    <text evidence="5">The sequence shown here is derived from an EMBL/GenBank/DDBJ whole genome shotgun (WGS) entry which is preliminary data.</text>
</comment>
<dbReference type="GO" id="GO:0009062">
    <property type="term" value="P:fatty acid catabolic process"/>
    <property type="evidence" value="ECO:0007669"/>
    <property type="project" value="TreeGrafter"/>
</dbReference>
<dbReference type="PROSITE" id="PS51770">
    <property type="entry name" value="HOTDOG_ACOT"/>
    <property type="match status" value="1"/>
</dbReference>
<dbReference type="InterPro" id="IPR029069">
    <property type="entry name" value="HotDog_dom_sf"/>
</dbReference>
<name>A0A4R6BSZ1_9STAP</name>
<evidence type="ECO:0000313" key="6">
    <source>
        <dbReference type="Proteomes" id="UP000294802"/>
    </source>
</evidence>
<keyword evidence="6" id="KW-1185">Reference proteome</keyword>
<dbReference type="Pfam" id="PF03061">
    <property type="entry name" value="4HBT"/>
    <property type="match status" value="1"/>
</dbReference>
<sequence>MTERQRKSMSESRTIKTQQVFPTDTNHHNTLFGGKLMAMIDDVAAIAATRHCGRSVVTASTDSVDFIKPIRPGEIVSLVSLVTYTGNSSLEVCVKIISENVLEQSKQLAAISFLTFVALDENNKPVQVPEVYGETEDQMWLNETGKERAEKRKERVTQSKDLLNFFATKLYI</sequence>
<dbReference type="GO" id="GO:0005829">
    <property type="term" value="C:cytosol"/>
    <property type="evidence" value="ECO:0007669"/>
    <property type="project" value="TreeGrafter"/>
</dbReference>
<dbReference type="GO" id="GO:0006637">
    <property type="term" value="P:acyl-CoA metabolic process"/>
    <property type="evidence" value="ECO:0007669"/>
    <property type="project" value="TreeGrafter"/>
</dbReference>
<organism evidence="5 6">
    <name type="scientific">Macrococcus lamae</name>
    <dbReference type="NCBI Taxonomy" id="198484"/>
    <lineage>
        <taxon>Bacteria</taxon>
        <taxon>Bacillati</taxon>
        <taxon>Bacillota</taxon>
        <taxon>Bacilli</taxon>
        <taxon>Bacillales</taxon>
        <taxon>Staphylococcaceae</taxon>
        <taxon>Macrococcus</taxon>
    </lineage>
</organism>
<accession>A0A4R6BSZ1</accession>
<gene>
    <name evidence="5" type="ORF">ERX29_10050</name>
</gene>
<evidence type="ECO:0000259" key="4">
    <source>
        <dbReference type="PROSITE" id="PS51770"/>
    </source>
</evidence>
<proteinExistence type="inferred from homology"/>
<evidence type="ECO:0000313" key="5">
    <source>
        <dbReference type="EMBL" id="TDM05317.1"/>
    </source>
</evidence>
<evidence type="ECO:0000256" key="3">
    <source>
        <dbReference type="PROSITE-ProRule" id="PRU01106"/>
    </source>
</evidence>